<keyword evidence="3" id="KW-0274">FAD</keyword>
<dbReference type="Proteomes" id="UP001500621">
    <property type="component" value="Unassembled WGS sequence"/>
</dbReference>
<name>A0ABP8W663_9ACTN</name>
<keyword evidence="4" id="KW-0560">Oxidoreductase</keyword>
<feature type="domain" description="FAD-dependent oxidoreductase 2 FAD-binding" evidence="5">
    <location>
        <begin position="18"/>
        <end position="503"/>
    </location>
</feature>
<keyword evidence="7" id="KW-1185">Reference proteome</keyword>
<evidence type="ECO:0000313" key="7">
    <source>
        <dbReference type="Proteomes" id="UP001500621"/>
    </source>
</evidence>
<evidence type="ECO:0000256" key="3">
    <source>
        <dbReference type="ARBA" id="ARBA00022827"/>
    </source>
</evidence>
<proteinExistence type="predicted"/>
<dbReference type="InterPro" id="IPR027477">
    <property type="entry name" value="Succ_DH/fumarate_Rdtase_cat_sf"/>
</dbReference>
<dbReference type="InterPro" id="IPR003953">
    <property type="entry name" value="FAD-dep_OxRdtase_2_FAD-bd"/>
</dbReference>
<dbReference type="SUPFAM" id="SSF51905">
    <property type="entry name" value="FAD/NAD(P)-binding domain"/>
    <property type="match status" value="1"/>
</dbReference>
<dbReference type="PANTHER" id="PTHR43400:SF10">
    <property type="entry name" value="3-OXOSTEROID 1-DEHYDROGENASE"/>
    <property type="match status" value="1"/>
</dbReference>
<dbReference type="Pfam" id="PF00890">
    <property type="entry name" value="FAD_binding_2"/>
    <property type="match status" value="1"/>
</dbReference>
<evidence type="ECO:0000259" key="5">
    <source>
        <dbReference type="Pfam" id="PF00890"/>
    </source>
</evidence>
<dbReference type="InterPro" id="IPR036188">
    <property type="entry name" value="FAD/NAD-bd_sf"/>
</dbReference>
<accession>A0ABP8W663</accession>
<evidence type="ECO:0000256" key="2">
    <source>
        <dbReference type="ARBA" id="ARBA00022630"/>
    </source>
</evidence>
<sequence>MTQTVDPTAGSDVLGTWDLVVVGSGGGALTAAALAARAGLRVCVVEKTSYLGGTSAYSGGACWLPGGHVQASAGLPDSTDGARSYLAAILEDPDTARVEAFLAHSPELVRELDDDPLLSFSWLPFSEYYDAPGRVPFGRSIQPAEVRRDELPPEVAAWVRPPVERDRAGQGGRRTLTGGQALIARLAWMLVRDGGEVRTDLPVTGLLTGDGVDGGGAVRGVAAMTPEGPVVLEARRGVVLGAGGFEGDAARRAERGVPGDVAWTMAPRGTNTGEPLQAAMALGAATDFSAGGWFCPGLEQPDGGGSFTLGFRGGVMVDAHGRRYVNESLPYDRFGREMAKDAARVPSWFVFDSREGGRLPAIAMPEGEPEEHLAAGTWVRADSLEELAQAAGVAAEQLTATVERWNAACARGRDEDFGRGEDEYDTFFAGGGGPQAALVPLDQPPYLAARFVLSDLGTKGGLVTDVAARVLREGGSPIEGLYAVGNTSASVFGAVYPGPGAPLGSAMVFASLAVRDLLADRRAAGQNG</sequence>
<dbReference type="SUPFAM" id="SSF56425">
    <property type="entry name" value="Succinate dehydrogenase/fumarate reductase flavoprotein, catalytic domain"/>
    <property type="match status" value="1"/>
</dbReference>
<dbReference type="PRINTS" id="PR00411">
    <property type="entry name" value="PNDRDTASEI"/>
</dbReference>
<comment type="cofactor">
    <cofactor evidence="1">
        <name>FAD</name>
        <dbReference type="ChEBI" id="CHEBI:57692"/>
    </cofactor>
</comment>
<dbReference type="RefSeq" id="WP_345265128.1">
    <property type="nucleotide sequence ID" value="NZ_BAABIM010000002.1"/>
</dbReference>
<gene>
    <name evidence="6" type="ORF">GCM10023226_19070</name>
</gene>
<keyword evidence="2" id="KW-0285">Flavoprotein</keyword>
<dbReference type="InterPro" id="IPR050315">
    <property type="entry name" value="FAD-oxidoreductase_2"/>
</dbReference>
<dbReference type="PANTHER" id="PTHR43400">
    <property type="entry name" value="FUMARATE REDUCTASE"/>
    <property type="match status" value="1"/>
</dbReference>
<organism evidence="6 7">
    <name type="scientific">Nocardioides nanhaiensis</name>
    <dbReference type="NCBI Taxonomy" id="1476871"/>
    <lineage>
        <taxon>Bacteria</taxon>
        <taxon>Bacillati</taxon>
        <taxon>Actinomycetota</taxon>
        <taxon>Actinomycetes</taxon>
        <taxon>Propionibacteriales</taxon>
        <taxon>Nocardioidaceae</taxon>
        <taxon>Nocardioides</taxon>
    </lineage>
</organism>
<protein>
    <submittedName>
        <fullName evidence="6">FAD-binding protein</fullName>
    </submittedName>
</protein>
<evidence type="ECO:0000256" key="1">
    <source>
        <dbReference type="ARBA" id="ARBA00001974"/>
    </source>
</evidence>
<dbReference type="EMBL" id="BAABIM010000002">
    <property type="protein sequence ID" value="GAA4682094.1"/>
    <property type="molecule type" value="Genomic_DNA"/>
</dbReference>
<dbReference type="Gene3D" id="3.90.700.10">
    <property type="entry name" value="Succinate dehydrogenase/fumarate reductase flavoprotein, catalytic domain"/>
    <property type="match status" value="1"/>
</dbReference>
<comment type="caution">
    <text evidence="6">The sequence shown here is derived from an EMBL/GenBank/DDBJ whole genome shotgun (WGS) entry which is preliminary data.</text>
</comment>
<dbReference type="Gene3D" id="3.50.50.60">
    <property type="entry name" value="FAD/NAD(P)-binding domain"/>
    <property type="match status" value="1"/>
</dbReference>
<reference evidence="7" key="1">
    <citation type="journal article" date="2019" name="Int. J. Syst. Evol. Microbiol.">
        <title>The Global Catalogue of Microorganisms (GCM) 10K type strain sequencing project: providing services to taxonomists for standard genome sequencing and annotation.</title>
        <authorList>
            <consortium name="The Broad Institute Genomics Platform"/>
            <consortium name="The Broad Institute Genome Sequencing Center for Infectious Disease"/>
            <person name="Wu L."/>
            <person name="Ma J."/>
        </authorList>
    </citation>
    <scope>NUCLEOTIDE SEQUENCE [LARGE SCALE GENOMIC DNA]</scope>
    <source>
        <strain evidence="7">JCM 18127</strain>
    </source>
</reference>
<evidence type="ECO:0000313" key="6">
    <source>
        <dbReference type="EMBL" id="GAA4682094.1"/>
    </source>
</evidence>
<evidence type="ECO:0000256" key="4">
    <source>
        <dbReference type="ARBA" id="ARBA00023002"/>
    </source>
</evidence>